<evidence type="ECO:0000256" key="1">
    <source>
        <dbReference type="ARBA" id="ARBA00023163"/>
    </source>
</evidence>
<feature type="compositionally biased region" description="Basic and acidic residues" evidence="2">
    <location>
        <begin position="238"/>
        <end position="273"/>
    </location>
</feature>
<feature type="compositionally biased region" description="Basic residues" evidence="2">
    <location>
        <begin position="274"/>
        <end position="285"/>
    </location>
</feature>
<dbReference type="GO" id="GO:0006355">
    <property type="term" value="P:regulation of DNA-templated transcription"/>
    <property type="evidence" value="ECO:0007669"/>
    <property type="project" value="InterPro"/>
</dbReference>
<evidence type="ECO:0000313" key="5">
    <source>
        <dbReference type="Proteomes" id="UP000031599"/>
    </source>
</evidence>
<feature type="region of interest" description="Disordered" evidence="2">
    <location>
        <begin position="58"/>
        <end position="201"/>
    </location>
</feature>
<feature type="compositionally biased region" description="Low complexity" evidence="2">
    <location>
        <begin position="161"/>
        <end position="178"/>
    </location>
</feature>
<gene>
    <name evidence="4" type="ORF">DB30_08053</name>
</gene>
<protein>
    <recommendedName>
        <fullName evidence="3">HTH HARE-type domain-containing protein</fullName>
    </recommendedName>
</protein>
<organism evidence="4 5">
    <name type="scientific">Enhygromyxa salina</name>
    <dbReference type="NCBI Taxonomy" id="215803"/>
    <lineage>
        <taxon>Bacteria</taxon>
        <taxon>Pseudomonadati</taxon>
        <taxon>Myxococcota</taxon>
        <taxon>Polyangia</taxon>
        <taxon>Nannocystales</taxon>
        <taxon>Nannocystaceae</taxon>
        <taxon>Enhygromyxa</taxon>
    </lineage>
</organism>
<dbReference type="InterPro" id="IPR007759">
    <property type="entry name" value="Asxl_HARE-HTH"/>
</dbReference>
<sequence>MTFLEAAIEILRSTEEPLHFNDIARLAVERKLLSHVGRDPNAAMRTCLNSAVRSKVHDGVVMRSKPGHYRLRPGVEPPKSPPPPSDAEPLPDAESKDTQSKKASNSRPKASDSSTASQKKSDPPSRSRGRKKTTRDRATPSEAKPRETQAQLELGDKDAMADTPAQAPAASAAGVPMPELDPSKVRFRGPEGSGLEADTDVTLVMANAMSRLVDERPDLREELEAMQKGPSPAPEVIEVGRKTRRDRDRDREDDGREARGREDDRRDRDDDRGGRKRRRRRRRGRRVEWSESNATRQDGARSGEELLDKVARVLSEAGPRSLHVRQIAESLANQDVLGGEISEIERAVTAAMLLDVHKRGDASRFAVRGDARYQLRGSRLPEKAAAAEHAMRTAVRELEKETSAQLLLWLQSLGARSLESFVRIWLAHEGFGILSTLPPSRGLSKLVAEDPDPEDDDGRTLVLIVPRKTNLEPKLWEGEAERNTCASTLVFAMSDSMAEPAGADTRVVLANEFVRWLLRSGIGVRSLNIQVPVLDADLIESIGGLDT</sequence>
<dbReference type="AlphaFoldDB" id="A0A0C2CZZ1"/>
<feature type="compositionally biased region" description="Basic and acidic residues" evidence="2">
    <location>
        <begin position="214"/>
        <end position="225"/>
    </location>
</feature>
<feature type="compositionally biased region" description="Pro residues" evidence="2">
    <location>
        <begin position="75"/>
        <end position="86"/>
    </location>
</feature>
<feature type="compositionally biased region" description="Polar residues" evidence="2">
    <location>
        <begin position="101"/>
        <end position="118"/>
    </location>
</feature>
<evidence type="ECO:0000256" key="2">
    <source>
        <dbReference type="SAM" id="MobiDB-lite"/>
    </source>
</evidence>
<evidence type="ECO:0000259" key="3">
    <source>
        <dbReference type="PROSITE" id="PS51913"/>
    </source>
</evidence>
<name>A0A0C2CZZ1_9BACT</name>
<evidence type="ECO:0000313" key="4">
    <source>
        <dbReference type="EMBL" id="KIG13457.1"/>
    </source>
</evidence>
<reference evidence="4 5" key="1">
    <citation type="submission" date="2014-12" db="EMBL/GenBank/DDBJ databases">
        <title>Genome assembly of Enhygromyxa salina DSM 15201.</title>
        <authorList>
            <person name="Sharma G."/>
            <person name="Subramanian S."/>
        </authorList>
    </citation>
    <scope>NUCLEOTIDE SEQUENCE [LARGE SCALE GENOMIC DNA]</scope>
    <source>
        <strain evidence="4 5">DSM 15201</strain>
    </source>
</reference>
<feature type="domain" description="HTH HARE-type" evidence="3">
    <location>
        <begin position="1"/>
        <end position="74"/>
    </location>
</feature>
<proteinExistence type="predicted"/>
<dbReference type="EMBL" id="JMCC02000096">
    <property type="protein sequence ID" value="KIG13457.1"/>
    <property type="molecule type" value="Genomic_DNA"/>
</dbReference>
<dbReference type="PROSITE" id="PS51913">
    <property type="entry name" value="HTH_HARE"/>
    <property type="match status" value="1"/>
</dbReference>
<dbReference type="Pfam" id="PF05066">
    <property type="entry name" value="HARE-HTH"/>
    <property type="match status" value="1"/>
</dbReference>
<keyword evidence="1" id="KW-0804">Transcription</keyword>
<accession>A0A0C2CZZ1</accession>
<comment type="caution">
    <text evidence="4">The sequence shown here is derived from an EMBL/GenBank/DDBJ whole genome shotgun (WGS) entry which is preliminary data.</text>
</comment>
<dbReference type="RefSeq" id="WP_052555699.1">
    <property type="nucleotide sequence ID" value="NZ_JMCC02000096.1"/>
</dbReference>
<feature type="compositionally biased region" description="Basic and acidic residues" evidence="2">
    <location>
        <begin position="135"/>
        <end position="147"/>
    </location>
</feature>
<feature type="region of interest" description="Disordered" evidence="2">
    <location>
        <begin position="214"/>
        <end position="303"/>
    </location>
</feature>
<dbReference type="Proteomes" id="UP000031599">
    <property type="component" value="Unassembled WGS sequence"/>
</dbReference>